<gene>
    <name evidence="2" type="ORF">JCM31185_18490</name>
</gene>
<feature type="transmembrane region" description="Helical" evidence="1">
    <location>
        <begin position="95"/>
        <end position="112"/>
    </location>
</feature>
<protein>
    <submittedName>
        <fullName evidence="2">Membrane protein</fullName>
    </submittedName>
</protein>
<sequence>MKTATKSNTRNLVLAALFIAIVLVQVLVPFLGYIPLGLTAVGLQIAIIQFTVAIAAIMMGPWWGGLIGGVWGLASLIQAWTQVYNLGAFLFRNPVTAIVPRIMIGIVVGYVFQELAVKRQHRGLALTLSGFLASFTNTALVVLFSWITIAGFGYYFPGIPHSGTFMWILLSLVGVNGIAEMIAGVIIVPIVGSAILAVRRSRD</sequence>
<evidence type="ECO:0000256" key="1">
    <source>
        <dbReference type="SAM" id="Phobius"/>
    </source>
</evidence>
<feature type="transmembrane region" description="Helical" evidence="1">
    <location>
        <begin position="66"/>
        <end position="83"/>
    </location>
</feature>
<keyword evidence="1" id="KW-1133">Transmembrane helix</keyword>
<feature type="transmembrane region" description="Helical" evidence="1">
    <location>
        <begin position="124"/>
        <end position="147"/>
    </location>
</feature>
<evidence type="ECO:0000313" key="2">
    <source>
        <dbReference type="EMBL" id="GKT06562.1"/>
    </source>
</evidence>
<feature type="transmembrane region" description="Helical" evidence="1">
    <location>
        <begin position="167"/>
        <end position="198"/>
    </location>
</feature>
<keyword evidence="3" id="KW-1185">Reference proteome</keyword>
<dbReference type="EMBL" id="BQXO01000007">
    <property type="protein sequence ID" value="GKT06562.1"/>
    <property type="molecule type" value="Genomic_DNA"/>
</dbReference>
<evidence type="ECO:0000313" key="3">
    <source>
        <dbReference type="Proteomes" id="UP001628078"/>
    </source>
</evidence>
<proteinExistence type="predicted"/>
<comment type="caution">
    <text evidence="2">The sequence shown here is derived from an EMBL/GenBank/DDBJ whole genome shotgun (WGS) entry which is preliminary data.</text>
</comment>
<name>A0ABQ5JU48_9LACO</name>
<dbReference type="RefSeq" id="WP_407884811.1">
    <property type="nucleotide sequence ID" value="NZ_BQXO01000007.1"/>
</dbReference>
<feature type="transmembrane region" description="Helical" evidence="1">
    <location>
        <begin position="12"/>
        <end position="34"/>
    </location>
</feature>
<dbReference type="Gene3D" id="1.10.1760.20">
    <property type="match status" value="1"/>
</dbReference>
<dbReference type="InterPro" id="IPR024529">
    <property type="entry name" value="ECF_trnsprt_substrate-spec"/>
</dbReference>
<organism evidence="2 3">
    <name type="scientific">Furfurilactobacillus curtus</name>
    <dbReference type="NCBI Taxonomy" id="1746200"/>
    <lineage>
        <taxon>Bacteria</taxon>
        <taxon>Bacillati</taxon>
        <taxon>Bacillota</taxon>
        <taxon>Bacilli</taxon>
        <taxon>Lactobacillales</taxon>
        <taxon>Lactobacillaceae</taxon>
        <taxon>Furfurilactobacillus</taxon>
    </lineage>
</organism>
<dbReference type="Pfam" id="PF12822">
    <property type="entry name" value="ECF_trnsprt"/>
    <property type="match status" value="1"/>
</dbReference>
<feature type="transmembrane region" description="Helical" evidence="1">
    <location>
        <begin position="40"/>
        <end position="59"/>
    </location>
</feature>
<dbReference type="Proteomes" id="UP001628078">
    <property type="component" value="Unassembled WGS sequence"/>
</dbReference>
<keyword evidence="1" id="KW-0472">Membrane</keyword>
<reference evidence="2 3" key="1">
    <citation type="submission" date="2022-03" db="EMBL/GenBank/DDBJ databases">
        <title>Draft genome sequence of Furfurilactobacillus curtus JCM 31185.</title>
        <authorList>
            <person name="Suzuki S."/>
            <person name="Endo A."/>
            <person name="Kajikawa A."/>
        </authorList>
    </citation>
    <scope>NUCLEOTIDE SEQUENCE [LARGE SCALE GENOMIC DNA]</scope>
    <source>
        <strain evidence="2 3">JCM 31185</strain>
    </source>
</reference>
<accession>A0ABQ5JU48</accession>
<keyword evidence="1" id="KW-0812">Transmembrane</keyword>